<comment type="caution">
    <text evidence="1">The sequence shown here is derived from an EMBL/GenBank/DDBJ whole genome shotgun (WGS) entry which is preliminary data.</text>
</comment>
<gene>
    <name evidence="1" type="primary">jg21607</name>
    <name evidence="1" type="ORF">PAEG_LOCUS8661</name>
</gene>
<dbReference type="Proteomes" id="UP000838756">
    <property type="component" value="Unassembled WGS sequence"/>
</dbReference>
<sequence length="137" mass="15883">MRVRLLRSSAFLEHWSMEVCVAAFIMSVQRVGDRPRDRLPSTFNWTTIYSMECLFLVMCPKNLRIRICTDDNLSLTFSSSRIDTLVRKAVQGIRNSRRQHHISSASILRRSFKRTVHVSAPYRNVGKTKLLIRRASG</sequence>
<dbReference type="AlphaFoldDB" id="A0A8S4R552"/>
<accession>A0A8S4R552</accession>
<name>A0A8S4R552_9NEOP</name>
<keyword evidence="2" id="KW-1185">Reference proteome</keyword>
<evidence type="ECO:0000313" key="2">
    <source>
        <dbReference type="Proteomes" id="UP000838756"/>
    </source>
</evidence>
<proteinExistence type="predicted"/>
<evidence type="ECO:0000313" key="1">
    <source>
        <dbReference type="EMBL" id="CAH2229175.1"/>
    </source>
</evidence>
<dbReference type="OrthoDB" id="10532407at2759"/>
<organism evidence="1 2">
    <name type="scientific">Pararge aegeria aegeria</name>
    <dbReference type="NCBI Taxonomy" id="348720"/>
    <lineage>
        <taxon>Eukaryota</taxon>
        <taxon>Metazoa</taxon>
        <taxon>Ecdysozoa</taxon>
        <taxon>Arthropoda</taxon>
        <taxon>Hexapoda</taxon>
        <taxon>Insecta</taxon>
        <taxon>Pterygota</taxon>
        <taxon>Neoptera</taxon>
        <taxon>Endopterygota</taxon>
        <taxon>Lepidoptera</taxon>
        <taxon>Glossata</taxon>
        <taxon>Ditrysia</taxon>
        <taxon>Papilionoidea</taxon>
        <taxon>Nymphalidae</taxon>
        <taxon>Satyrinae</taxon>
        <taxon>Satyrini</taxon>
        <taxon>Parargina</taxon>
        <taxon>Pararge</taxon>
    </lineage>
</organism>
<dbReference type="EMBL" id="CAKXAJ010024694">
    <property type="protein sequence ID" value="CAH2229175.1"/>
    <property type="molecule type" value="Genomic_DNA"/>
</dbReference>
<reference evidence="1" key="1">
    <citation type="submission" date="2022-03" db="EMBL/GenBank/DDBJ databases">
        <authorList>
            <person name="Lindestad O."/>
        </authorList>
    </citation>
    <scope>NUCLEOTIDE SEQUENCE</scope>
</reference>
<protein>
    <submittedName>
        <fullName evidence="1">Jg21607 protein</fullName>
    </submittedName>
</protein>